<accession>A0A1S2PNA1</accession>
<name>A0A1S2PNA1_9ACTN</name>
<keyword evidence="2" id="KW-1185">Reference proteome</keyword>
<evidence type="ECO:0000313" key="1">
    <source>
        <dbReference type="EMBL" id="OIJ95287.1"/>
    </source>
</evidence>
<dbReference type="AlphaFoldDB" id="A0A1S2PNA1"/>
<sequence>MVEVRVGEHQQATRVLAGPYGPAVCIGSTLSRHVVALLVFIVVLRPIGAGGSAAPVVCW</sequence>
<proteinExistence type="predicted"/>
<dbReference type="EMBL" id="MLYO01000065">
    <property type="protein sequence ID" value="OIJ95287.1"/>
    <property type="molecule type" value="Genomic_DNA"/>
</dbReference>
<protein>
    <submittedName>
        <fullName evidence="1">Uncharacterized protein</fullName>
    </submittedName>
</protein>
<reference evidence="1 2" key="1">
    <citation type="submission" date="2016-10" db="EMBL/GenBank/DDBJ databases">
        <title>Genome sequence of Streptomyces sp. MUSC 1.</title>
        <authorList>
            <person name="Lee L.-H."/>
            <person name="Ser H.-L."/>
            <person name="Law J.W.-F."/>
        </authorList>
    </citation>
    <scope>NUCLEOTIDE SEQUENCE [LARGE SCALE GENOMIC DNA]</scope>
    <source>
        <strain evidence="1 2">MUSC 1</strain>
    </source>
</reference>
<comment type="caution">
    <text evidence="1">The sequence shown here is derived from an EMBL/GenBank/DDBJ whole genome shotgun (WGS) entry which is preliminary data.</text>
</comment>
<evidence type="ECO:0000313" key="2">
    <source>
        <dbReference type="Proteomes" id="UP000179642"/>
    </source>
</evidence>
<organism evidence="1 2">
    <name type="scientific">Streptomyces monashensis</name>
    <dbReference type="NCBI Taxonomy" id="1678012"/>
    <lineage>
        <taxon>Bacteria</taxon>
        <taxon>Bacillati</taxon>
        <taxon>Actinomycetota</taxon>
        <taxon>Actinomycetes</taxon>
        <taxon>Kitasatosporales</taxon>
        <taxon>Streptomycetaceae</taxon>
        <taxon>Streptomyces</taxon>
    </lineage>
</organism>
<gene>
    <name evidence="1" type="ORF">BIV23_34520</name>
</gene>
<dbReference type="Proteomes" id="UP000179642">
    <property type="component" value="Unassembled WGS sequence"/>
</dbReference>